<dbReference type="GeneID" id="112284300"/>
<dbReference type="AlphaFoldDB" id="A0A2K1KCY7"/>
<feature type="region of interest" description="Disordered" evidence="3">
    <location>
        <begin position="10"/>
        <end position="158"/>
    </location>
</feature>
<dbReference type="Pfam" id="PF03514">
    <property type="entry name" value="GRAS"/>
    <property type="match status" value="1"/>
</dbReference>
<keyword evidence="1" id="KW-0805">Transcription regulation</keyword>
<evidence type="ECO:0000313" key="5">
    <source>
        <dbReference type="EnsemblPlants" id="Pp3c7_24880V3.1"/>
    </source>
</evidence>
<protein>
    <submittedName>
        <fullName evidence="4 5">Uncharacterized protein</fullName>
    </submittedName>
</protein>
<dbReference type="RefSeq" id="XP_024379763.1">
    <property type="nucleotide sequence ID" value="XM_024523995.2"/>
</dbReference>
<dbReference type="Proteomes" id="UP000006727">
    <property type="component" value="Chromosome 7"/>
</dbReference>
<dbReference type="OrthoDB" id="1913536at2759"/>
<gene>
    <name evidence="5" type="primary">LOC112284300</name>
    <name evidence="4" type="ORF">PHYPA_010831</name>
</gene>
<dbReference type="GO" id="GO:0043565">
    <property type="term" value="F:sequence-specific DNA binding"/>
    <property type="evidence" value="ECO:0000318"/>
    <property type="project" value="GO_Central"/>
</dbReference>
<name>A0A2K1KCY7_PHYPA</name>
<feature type="compositionally biased region" description="Polar residues" evidence="3">
    <location>
        <begin position="45"/>
        <end position="83"/>
    </location>
</feature>
<reference evidence="5" key="3">
    <citation type="submission" date="2020-12" db="UniProtKB">
        <authorList>
            <consortium name="EnsemblPlants"/>
        </authorList>
    </citation>
    <scope>IDENTIFICATION</scope>
</reference>
<evidence type="ECO:0000256" key="3">
    <source>
        <dbReference type="SAM" id="MobiDB-lite"/>
    </source>
</evidence>
<dbReference type="InterPro" id="IPR005202">
    <property type="entry name" value="TF_GRAS"/>
</dbReference>
<proteinExistence type="predicted"/>
<dbReference type="FunCoup" id="A0A2K1KCY7">
    <property type="interactions" value="744"/>
</dbReference>
<feature type="compositionally biased region" description="Basic and acidic residues" evidence="3">
    <location>
        <begin position="87"/>
        <end position="106"/>
    </location>
</feature>
<accession>A0A2K1KCY7</accession>
<dbReference type="GO" id="GO:0003700">
    <property type="term" value="F:DNA-binding transcription factor activity"/>
    <property type="evidence" value="ECO:0000318"/>
    <property type="project" value="GO_Central"/>
</dbReference>
<dbReference type="EnsemblPlants" id="Pp3c7_24880V3.1">
    <property type="protein sequence ID" value="Pp3c7_24880V3.1"/>
    <property type="gene ID" value="Pp3c7_24880"/>
</dbReference>
<evidence type="ECO:0000313" key="6">
    <source>
        <dbReference type="Proteomes" id="UP000006727"/>
    </source>
</evidence>
<evidence type="ECO:0000256" key="1">
    <source>
        <dbReference type="ARBA" id="ARBA00023015"/>
    </source>
</evidence>
<dbReference type="Gramene" id="Pp3c7_24880V3.2">
    <property type="protein sequence ID" value="Pp3c7_24880V3.2"/>
    <property type="gene ID" value="Pp3c7_24880"/>
</dbReference>
<dbReference type="GO" id="GO:0006355">
    <property type="term" value="P:regulation of DNA-templated transcription"/>
    <property type="evidence" value="ECO:0000318"/>
    <property type="project" value="GO_Central"/>
</dbReference>
<organism evidence="4">
    <name type="scientific">Physcomitrium patens</name>
    <name type="common">Spreading-leaved earth moss</name>
    <name type="synonym">Physcomitrella patens</name>
    <dbReference type="NCBI Taxonomy" id="3218"/>
    <lineage>
        <taxon>Eukaryota</taxon>
        <taxon>Viridiplantae</taxon>
        <taxon>Streptophyta</taxon>
        <taxon>Embryophyta</taxon>
        <taxon>Bryophyta</taxon>
        <taxon>Bryophytina</taxon>
        <taxon>Bryopsida</taxon>
        <taxon>Funariidae</taxon>
        <taxon>Funariales</taxon>
        <taxon>Funariaceae</taxon>
        <taxon>Physcomitrium</taxon>
    </lineage>
</organism>
<reference evidence="4 6" key="1">
    <citation type="journal article" date="2008" name="Science">
        <title>The Physcomitrella genome reveals evolutionary insights into the conquest of land by plants.</title>
        <authorList>
            <person name="Rensing S."/>
            <person name="Lang D."/>
            <person name="Zimmer A."/>
            <person name="Terry A."/>
            <person name="Salamov A."/>
            <person name="Shapiro H."/>
            <person name="Nishiyama T."/>
            <person name="Perroud P.-F."/>
            <person name="Lindquist E."/>
            <person name="Kamisugi Y."/>
            <person name="Tanahashi T."/>
            <person name="Sakakibara K."/>
            <person name="Fujita T."/>
            <person name="Oishi K."/>
            <person name="Shin-I T."/>
            <person name="Kuroki Y."/>
            <person name="Toyoda A."/>
            <person name="Suzuki Y."/>
            <person name="Hashimoto A."/>
            <person name="Yamaguchi K."/>
            <person name="Sugano A."/>
            <person name="Kohara Y."/>
            <person name="Fujiyama A."/>
            <person name="Anterola A."/>
            <person name="Aoki S."/>
            <person name="Ashton N."/>
            <person name="Barbazuk W.B."/>
            <person name="Barker E."/>
            <person name="Bennetzen J."/>
            <person name="Bezanilla M."/>
            <person name="Blankenship R."/>
            <person name="Cho S.H."/>
            <person name="Dutcher S."/>
            <person name="Estelle M."/>
            <person name="Fawcett J.A."/>
            <person name="Gundlach H."/>
            <person name="Hanada K."/>
            <person name="Heyl A."/>
            <person name="Hicks K.A."/>
            <person name="Hugh J."/>
            <person name="Lohr M."/>
            <person name="Mayer K."/>
            <person name="Melkozernov A."/>
            <person name="Murata T."/>
            <person name="Nelson D."/>
            <person name="Pils B."/>
            <person name="Prigge M."/>
            <person name="Reiss B."/>
            <person name="Renner T."/>
            <person name="Rombauts S."/>
            <person name="Rushton P."/>
            <person name="Sanderfoot A."/>
            <person name="Schween G."/>
            <person name="Shiu S.-H."/>
            <person name="Stueber K."/>
            <person name="Theodoulou F.L."/>
            <person name="Tu H."/>
            <person name="Van de Peer Y."/>
            <person name="Verrier P.J."/>
            <person name="Waters E."/>
            <person name="Wood A."/>
            <person name="Yang L."/>
            <person name="Cove D."/>
            <person name="Cuming A."/>
            <person name="Hasebe M."/>
            <person name="Lucas S."/>
            <person name="Mishler D.B."/>
            <person name="Reski R."/>
            <person name="Grigoriev I."/>
            <person name="Quatrano R.S."/>
            <person name="Boore J.L."/>
        </authorList>
    </citation>
    <scope>NUCLEOTIDE SEQUENCE [LARGE SCALE GENOMIC DNA]</scope>
    <source>
        <strain evidence="5 6">cv. Gransden 2004</strain>
    </source>
</reference>
<reference evidence="4 6" key="2">
    <citation type="journal article" date="2018" name="Plant J.">
        <title>The Physcomitrella patens chromosome-scale assembly reveals moss genome structure and evolution.</title>
        <authorList>
            <person name="Lang D."/>
            <person name="Ullrich K.K."/>
            <person name="Murat F."/>
            <person name="Fuchs J."/>
            <person name="Jenkins J."/>
            <person name="Haas F.B."/>
            <person name="Piednoel M."/>
            <person name="Gundlach H."/>
            <person name="Van Bel M."/>
            <person name="Meyberg R."/>
            <person name="Vives C."/>
            <person name="Morata J."/>
            <person name="Symeonidi A."/>
            <person name="Hiss M."/>
            <person name="Muchero W."/>
            <person name="Kamisugi Y."/>
            <person name="Saleh O."/>
            <person name="Blanc G."/>
            <person name="Decker E.L."/>
            <person name="van Gessel N."/>
            <person name="Grimwood J."/>
            <person name="Hayes R.D."/>
            <person name="Graham S.W."/>
            <person name="Gunter L.E."/>
            <person name="McDaniel S.F."/>
            <person name="Hoernstein S.N.W."/>
            <person name="Larsson A."/>
            <person name="Li F.W."/>
            <person name="Perroud P.F."/>
            <person name="Phillips J."/>
            <person name="Ranjan P."/>
            <person name="Rokshar D.S."/>
            <person name="Rothfels C.J."/>
            <person name="Schneider L."/>
            <person name="Shu S."/>
            <person name="Stevenson D.W."/>
            <person name="Thummler F."/>
            <person name="Tillich M."/>
            <person name="Villarreal Aguilar J.C."/>
            <person name="Widiez T."/>
            <person name="Wong G.K."/>
            <person name="Wymore A."/>
            <person name="Zhang Y."/>
            <person name="Zimmer A.D."/>
            <person name="Quatrano R.S."/>
            <person name="Mayer K.F.X."/>
            <person name="Goodstein D."/>
            <person name="Casacuberta J.M."/>
            <person name="Vandepoele K."/>
            <person name="Reski R."/>
            <person name="Cuming A.C."/>
            <person name="Tuskan G.A."/>
            <person name="Maumus F."/>
            <person name="Salse J."/>
            <person name="Schmutz J."/>
            <person name="Rensing S.A."/>
        </authorList>
    </citation>
    <scope>NUCLEOTIDE SEQUENCE [LARGE SCALE GENOMIC DNA]</scope>
    <source>
        <strain evidence="5 6">cv. Gransden 2004</strain>
    </source>
</reference>
<keyword evidence="6" id="KW-1185">Reference proteome</keyword>
<dbReference type="PANTHER" id="PTHR31636">
    <property type="entry name" value="OSJNBA0084A10.13 PROTEIN-RELATED"/>
    <property type="match status" value="1"/>
</dbReference>
<dbReference type="PROSITE" id="PS50985">
    <property type="entry name" value="GRAS"/>
    <property type="match status" value="1"/>
</dbReference>
<feature type="compositionally biased region" description="Low complexity" evidence="3">
    <location>
        <begin position="145"/>
        <end position="158"/>
    </location>
</feature>
<dbReference type="Gramene" id="Pp3c7_24880V3.1">
    <property type="protein sequence ID" value="Pp3c7_24880V3.1"/>
    <property type="gene ID" value="Pp3c7_24880"/>
</dbReference>
<keyword evidence="2" id="KW-0804">Transcription</keyword>
<dbReference type="KEGG" id="ppp:112284300"/>
<feature type="compositionally biased region" description="Polar residues" evidence="3">
    <location>
        <begin position="11"/>
        <end position="24"/>
    </location>
</feature>
<sequence>MDKLLVKYQEYPQTDQIADLNTSDEAGPTRSSEDSIFEEPRHSARSQLGSGVVSTSLAARRTPSSEGHQYPNLQSEESRQSFPSFRLEQHPHEFDSEPRQLHDQSPRPEWQYYASPVKPSSGKGDLDGNSMIAGFTGLPSEPYRSSTSQTTESSNSSSHQWAPNLLVECARAITANDSARVKNLMWVLNELGSPYGDADQRVAAYFLQALFCKITNTGSSCYRALTAAAERTYSFDTLRKMILDYQEASPWTTFGHTAGNGAMMEAFEGETKIHIVDMSSTYCTQWPILFEALATRAEGTPHLRLSTIVISPEESALQVMKQIMTRLERFARLMGVPFEYVVKHEPQLEKLELAALDLRQDEVLAITCNHTLHHVSEIVPRGEQYSPRDVLLCTFRNANPKIMILVEEEVDLTSPDFIVCFCEALKFYSLLFESLEENFPRTSNERLILERICARNLVNLIGCDPPENVERQETGIQWDLRLKRIGFVPCPFSDDVVDDVRALLKRYKEGWSLSMNENRLYLAWKEQVVLCATAWKPIASPSPEP</sequence>
<evidence type="ECO:0000256" key="2">
    <source>
        <dbReference type="ARBA" id="ARBA00023163"/>
    </source>
</evidence>
<dbReference type="GO" id="GO:0005634">
    <property type="term" value="C:nucleus"/>
    <property type="evidence" value="ECO:0000318"/>
    <property type="project" value="GO_Central"/>
</dbReference>
<dbReference type="EnsemblPlants" id="Pp3c7_24880V3.2">
    <property type="protein sequence ID" value="Pp3c7_24880V3.2"/>
    <property type="gene ID" value="Pp3c7_24880"/>
</dbReference>
<dbReference type="PaxDb" id="3218-PP1S97_39V6.1"/>
<dbReference type="EMBL" id="ABEU02000007">
    <property type="protein sequence ID" value="PNR51644.1"/>
    <property type="molecule type" value="Genomic_DNA"/>
</dbReference>
<evidence type="ECO:0000313" key="4">
    <source>
        <dbReference type="EMBL" id="PNR51644.1"/>
    </source>
</evidence>